<gene>
    <name evidence="1" type="ORF">J2753_000763</name>
</gene>
<dbReference type="EMBL" id="JAGGLC010000001">
    <property type="protein sequence ID" value="MBP1986290.1"/>
    <property type="molecule type" value="Genomic_DNA"/>
</dbReference>
<accession>A0A8T4GV56</accession>
<dbReference type="Proteomes" id="UP000823736">
    <property type="component" value="Unassembled WGS sequence"/>
</dbReference>
<name>A0A8T4GV56_9EURY</name>
<sequence length="60" mass="6257">MIDYLEAATVAGAITSIYLVEYFERAADPAVLPDGSTVSAGVDDTGGFQFGAVNEDADRL</sequence>
<protein>
    <submittedName>
        <fullName evidence="1">Uncharacterized protein</fullName>
    </submittedName>
</protein>
<comment type="caution">
    <text evidence="1">The sequence shown here is derived from an EMBL/GenBank/DDBJ whole genome shotgun (WGS) entry which is preliminary data.</text>
</comment>
<organism evidence="1 2">
    <name type="scientific">Halolamina salifodinae</name>
    <dbReference type="NCBI Taxonomy" id="1202767"/>
    <lineage>
        <taxon>Archaea</taxon>
        <taxon>Methanobacteriati</taxon>
        <taxon>Methanobacteriota</taxon>
        <taxon>Stenosarchaea group</taxon>
        <taxon>Halobacteria</taxon>
        <taxon>Halobacteriales</taxon>
        <taxon>Haloferacaceae</taxon>
    </lineage>
</organism>
<evidence type="ECO:0000313" key="1">
    <source>
        <dbReference type="EMBL" id="MBP1986290.1"/>
    </source>
</evidence>
<dbReference type="AlphaFoldDB" id="A0A8T4GV56"/>
<dbReference type="RefSeq" id="WP_209490559.1">
    <property type="nucleotide sequence ID" value="NZ_JAGGLC010000001.1"/>
</dbReference>
<proteinExistence type="predicted"/>
<evidence type="ECO:0000313" key="2">
    <source>
        <dbReference type="Proteomes" id="UP000823736"/>
    </source>
</evidence>
<keyword evidence="2" id="KW-1185">Reference proteome</keyword>
<reference evidence="1" key="1">
    <citation type="submission" date="2021-03" db="EMBL/GenBank/DDBJ databases">
        <title>Genomic Encyclopedia of Type Strains, Phase IV (KMG-IV): sequencing the most valuable type-strain genomes for metagenomic binning, comparative biology and taxonomic classification.</title>
        <authorList>
            <person name="Goeker M."/>
        </authorList>
    </citation>
    <scope>NUCLEOTIDE SEQUENCE</scope>
    <source>
        <strain evidence="1">DSM 26232</strain>
    </source>
</reference>